<dbReference type="EMBL" id="QWVS01000043">
    <property type="protein sequence ID" value="RID82713.1"/>
    <property type="molecule type" value="Genomic_DNA"/>
</dbReference>
<dbReference type="Pfam" id="PF01522">
    <property type="entry name" value="Polysacc_deac_1"/>
    <property type="match status" value="1"/>
</dbReference>
<evidence type="ECO:0000256" key="1">
    <source>
        <dbReference type="ARBA" id="ARBA00022723"/>
    </source>
</evidence>
<keyword evidence="2" id="KW-0378">Hydrolase</keyword>
<organism evidence="5 6">
    <name type="scientific">Peribacillus asahii</name>
    <dbReference type="NCBI Taxonomy" id="228899"/>
    <lineage>
        <taxon>Bacteria</taxon>
        <taxon>Bacillati</taxon>
        <taxon>Bacillota</taxon>
        <taxon>Bacilli</taxon>
        <taxon>Bacillales</taxon>
        <taxon>Bacillaceae</taxon>
        <taxon>Peribacillus</taxon>
    </lineage>
</organism>
<dbReference type="InterPro" id="IPR002509">
    <property type="entry name" value="NODB_dom"/>
</dbReference>
<keyword evidence="3" id="KW-0472">Membrane</keyword>
<protein>
    <submittedName>
        <fullName evidence="5">DUF3298 domain-containing protein</fullName>
    </submittedName>
</protein>
<dbReference type="InterPro" id="IPR050248">
    <property type="entry name" value="Polysacc_deacetylase_ArnD"/>
</dbReference>
<dbReference type="GO" id="GO:0016810">
    <property type="term" value="F:hydrolase activity, acting on carbon-nitrogen (but not peptide) bonds"/>
    <property type="evidence" value="ECO:0007669"/>
    <property type="project" value="InterPro"/>
</dbReference>
<dbReference type="InterPro" id="IPR021729">
    <property type="entry name" value="DUF3298"/>
</dbReference>
<comment type="caution">
    <text evidence="5">The sequence shown here is derived from an EMBL/GenBank/DDBJ whole genome shotgun (WGS) entry which is preliminary data.</text>
</comment>
<evidence type="ECO:0000259" key="4">
    <source>
        <dbReference type="PROSITE" id="PS51677"/>
    </source>
</evidence>
<sequence length="470" mass="54291">MERKRKLNYKRVFIALIGCCMLIGIISYLINSINSKAQAVKNMDNKYSDVEMKMLLKDSTYGGYSVSYPFFQMKTIDETLGNYVTKRISQYEKELSEKNSSQKETSELSITYDIVHYSKQTVTIVFEEYKQIDKKDSYIDLQTFNFDIPLQKSLSLEDIFKEKSDYLSILSTISYAQLKKNEDLAASMHTLKDGTKPIKENFSHFSILEDTIVLYFRPNQVAPDHLGVQTVAIKKNVFKNDILDAYKNNEDNKNKIKEIQPPNAVAELPKREMNIDPNKKVIALTFDDGPNTSTTKTILKALKKYDSHATFFVLGSRVNYYPDMITEMLEGGNEVGNHSWDHPQLTRLNEKQVKSQVEKTQSIIKKVSGYEPIHMRPPYGATNKKINKYFKKMDIILWDIDPEDWKARNKDKVVKRVMAQAEDGKVVLMHDIYQSSAEAAVEIIKRLNKQGYQLVTISELQEIQQLRKVD</sequence>
<gene>
    <name evidence="5" type="ORF">D1953_17405</name>
</gene>
<dbReference type="Gene3D" id="3.20.20.370">
    <property type="entry name" value="Glycoside hydrolase/deacetylase"/>
    <property type="match status" value="1"/>
</dbReference>
<keyword evidence="6" id="KW-1185">Reference proteome</keyword>
<proteinExistence type="predicted"/>
<dbReference type="PROSITE" id="PS51677">
    <property type="entry name" value="NODB"/>
    <property type="match status" value="1"/>
</dbReference>
<keyword evidence="3" id="KW-0812">Transmembrane</keyword>
<evidence type="ECO:0000313" key="6">
    <source>
        <dbReference type="Proteomes" id="UP000266016"/>
    </source>
</evidence>
<evidence type="ECO:0000313" key="5">
    <source>
        <dbReference type="EMBL" id="RID82713.1"/>
    </source>
</evidence>
<feature type="domain" description="NodB homology" evidence="4">
    <location>
        <begin position="280"/>
        <end position="455"/>
    </location>
</feature>
<dbReference type="CDD" id="cd10954">
    <property type="entry name" value="CE4_CtAXE_like"/>
    <property type="match status" value="1"/>
</dbReference>
<dbReference type="PANTHER" id="PTHR10587:SF133">
    <property type="entry name" value="CHITIN DEACETYLASE 1-RELATED"/>
    <property type="match status" value="1"/>
</dbReference>
<dbReference type="GO" id="GO:0005975">
    <property type="term" value="P:carbohydrate metabolic process"/>
    <property type="evidence" value="ECO:0007669"/>
    <property type="project" value="InterPro"/>
</dbReference>
<dbReference type="PANTHER" id="PTHR10587">
    <property type="entry name" value="GLYCOSYL TRANSFERASE-RELATED"/>
    <property type="match status" value="1"/>
</dbReference>
<dbReference type="InterPro" id="IPR037126">
    <property type="entry name" value="PdaC/RsiV-like_sf"/>
</dbReference>
<dbReference type="SUPFAM" id="SSF88713">
    <property type="entry name" value="Glycoside hydrolase/deacetylase"/>
    <property type="match status" value="1"/>
</dbReference>
<keyword evidence="1" id="KW-0479">Metal-binding</keyword>
<dbReference type="Proteomes" id="UP000266016">
    <property type="component" value="Unassembled WGS sequence"/>
</dbReference>
<dbReference type="Gene3D" id="3.90.640.20">
    <property type="entry name" value="Heat-shock cognate protein, ATPase"/>
    <property type="match status" value="1"/>
</dbReference>
<dbReference type="AlphaFoldDB" id="A0A398B4U0"/>
<dbReference type="InterPro" id="IPR011330">
    <property type="entry name" value="Glyco_hydro/deAcase_b/a-brl"/>
</dbReference>
<feature type="transmembrane region" description="Helical" evidence="3">
    <location>
        <begin position="12"/>
        <end position="30"/>
    </location>
</feature>
<keyword evidence="3" id="KW-1133">Transmembrane helix</keyword>
<dbReference type="GO" id="GO:0046872">
    <property type="term" value="F:metal ion binding"/>
    <property type="evidence" value="ECO:0007669"/>
    <property type="project" value="UniProtKB-KW"/>
</dbReference>
<dbReference type="Pfam" id="PF11738">
    <property type="entry name" value="DUF3298"/>
    <property type="match status" value="1"/>
</dbReference>
<evidence type="ECO:0000256" key="2">
    <source>
        <dbReference type="ARBA" id="ARBA00022801"/>
    </source>
</evidence>
<name>A0A398B4U0_9BACI</name>
<evidence type="ECO:0000256" key="3">
    <source>
        <dbReference type="SAM" id="Phobius"/>
    </source>
</evidence>
<dbReference type="RefSeq" id="WP_119118438.1">
    <property type="nucleotide sequence ID" value="NZ_QWVS01000043.1"/>
</dbReference>
<reference evidence="5 6" key="1">
    <citation type="submission" date="2018-08" db="EMBL/GenBank/DDBJ databases">
        <title>Bacillus jemisoniae sp. nov., Bacillus chryseoplanitiae sp. nov., Bacillus resnikiae sp. nov., and Bacillus frankliniae sp. nov., isolated from Viking spacecraft and associated surfaces.</title>
        <authorList>
            <person name="Seuylemezian A."/>
            <person name="Vaishampayan P."/>
        </authorList>
    </citation>
    <scope>NUCLEOTIDE SEQUENCE [LARGE SCALE GENOMIC DNA]</scope>
    <source>
        <strain evidence="5 6">MA001</strain>
    </source>
</reference>
<accession>A0A398B4U0</accession>
<dbReference type="GO" id="GO:0016020">
    <property type="term" value="C:membrane"/>
    <property type="evidence" value="ECO:0007669"/>
    <property type="project" value="TreeGrafter"/>
</dbReference>